<name>A0ABX5LWU0_9GAMM</name>
<dbReference type="InterPro" id="IPR036412">
    <property type="entry name" value="HAD-like_sf"/>
</dbReference>
<dbReference type="Gene3D" id="1.10.150.750">
    <property type="match status" value="1"/>
</dbReference>
<dbReference type="InterPro" id="IPR023214">
    <property type="entry name" value="HAD_sf"/>
</dbReference>
<comment type="caution">
    <text evidence="1">The sequence shown here is derived from an EMBL/GenBank/DDBJ whole genome shotgun (WGS) entry which is preliminary data.</text>
</comment>
<evidence type="ECO:0008006" key="3">
    <source>
        <dbReference type="Google" id="ProtNLM"/>
    </source>
</evidence>
<organism evidence="1 2">
    <name type="scientific">Pokkaliibacter plantistimulans</name>
    <dbReference type="NCBI Taxonomy" id="1635171"/>
    <lineage>
        <taxon>Bacteria</taxon>
        <taxon>Pseudomonadati</taxon>
        <taxon>Pseudomonadota</taxon>
        <taxon>Gammaproteobacteria</taxon>
        <taxon>Oceanospirillales</taxon>
        <taxon>Balneatrichaceae</taxon>
        <taxon>Pokkaliibacter</taxon>
    </lineage>
</organism>
<protein>
    <recommendedName>
        <fullName evidence="3">Haloacid dehalogenase</fullName>
    </recommendedName>
</protein>
<accession>A0ABX5LWU0</accession>
<keyword evidence="2" id="KW-1185">Reference proteome</keyword>
<dbReference type="SUPFAM" id="SSF56784">
    <property type="entry name" value="HAD-like"/>
    <property type="match status" value="1"/>
</dbReference>
<sequence length="220" mass="25383">MHLTDYQALLIDCDGVLIDHESGIWSALQQFQQNLPHDALNRQQLMSDYHRTLNELMPRLSELGFTGCLCFAYRQLMESHGYQPSWRESLRFARAVVNWPLFEDAPGALLYLRKFYRVLVRCDRETEDVPSLCERLGVSAKEVIIRGETPEEEKRQLAERGVYPDHLLLVTNACLAAKNSYPAICLLQRPGSLMKKQPKTTLRISSLAELVFQHQESLRH</sequence>
<dbReference type="EMBL" id="LAPT01000048">
    <property type="protein sequence ID" value="PXF31135.1"/>
    <property type="molecule type" value="Genomic_DNA"/>
</dbReference>
<reference evidence="1 2" key="1">
    <citation type="submission" date="2015-03" db="EMBL/GenBank/DDBJ databases">
        <authorList>
            <person name="Krishnan R."/>
            <person name="Midha S."/>
            <person name="Patil P.B."/>
            <person name="Rameshkumar N."/>
        </authorList>
    </citation>
    <scope>NUCLEOTIDE SEQUENCE [LARGE SCALE GENOMIC DNA]</scope>
    <source>
        <strain evidence="1 2">L1E11</strain>
    </source>
</reference>
<proteinExistence type="predicted"/>
<evidence type="ECO:0000313" key="1">
    <source>
        <dbReference type="EMBL" id="PXF31135.1"/>
    </source>
</evidence>
<dbReference type="Proteomes" id="UP000248090">
    <property type="component" value="Unassembled WGS sequence"/>
</dbReference>
<gene>
    <name evidence="1" type="ORF">WH50_11445</name>
</gene>
<dbReference type="RefSeq" id="WP_110187431.1">
    <property type="nucleotide sequence ID" value="NZ_CP177354.1"/>
</dbReference>
<dbReference type="Gene3D" id="3.40.50.1000">
    <property type="entry name" value="HAD superfamily/HAD-like"/>
    <property type="match status" value="1"/>
</dbReference>
<evidence type="ECO:0000313" key="2">
    <source>
        <dbReference type="Proteomes" id="UP000248090"/>
    </source>
</evidence>